<name>A0A835SLH3_CHLIN</name>
<keyword evidence="3" id="KW-1185">Reference proteome</keyword>
<dbReference type="Gene3D" id="3.40.50.1820">
    <property type="entry name" value="alpha/beta hydrolase"/>
    <property type="match status" value="1"/>
</dbReference>
<dbReference type="InterPro" id="IPR051218">
    <property type="entry name" value="Sec_MonoDiacylglyc_Lipase"/>
</dbReference>
<dbReference type="EMBL" id="JAEHOC010000031">
    <property type="protein sequence ID" value="KAG2429263.1"/>
    <property type="molecule type" value="Genomic_DNA"/>
</dbReference>
<dbReference type="InterPro" id="IPR029058">
    <property type="entry name" value="AB_hydrolase_fold"/>
</dbReference>
<dbReference type="Proteomes" id="UP000650467">
    <property type="component" value="Unassembled WGS sequence"/>
</dbReference>
<evidence type="ECO:0000313" key="2">
    <source>
        <dbReference type="EMBL" id="KAG2429263.1"/>
    </source>
</evidence>
<accession>A0A835SLH3</accession>
<protein>
    <recommendedName>
        <fullName evidence="1">Fungal lipase-type domain-containing protein</fullName>
    </recommendedName>
</protein>
<dbReference type="SUPFAM" id="SSF53474">
    <property type="entry name" value="alpha/beta-Hydrolases"/>
    <property type="match status" value="1"/>
</dbReference>
<comment type="caution">
    <text evidence="2">The sequence shown here is derived from an EMBL/GenBank/DDBJ whole genome shotgun (WGS) entry which is preliminary data.</text>
</comment>
<dbReference type="PANTHER" id="PTHR45856:SF24">
    <property type="entry name" value="FUNGAL LIPASE-LIKE DOMAIN-CONTAINING PROTEIN"/>
    <property type="match status" value="1"/>
</dbReference>
<evidence type="ECO:0000259" key="1">
    <source>
        <dbReference type="Pfam" id="PF01764"/>
    </source>
</evidence>
<gene>
    <name evidence="2" type="ORF">HXX76_011032</name>
</gene>
<dbReference type="GO" id="GO:0006629">
    <property type="term" value="P:lipid metabolic process"/>
    <property type="evidence" value="ECO:0007669"/>
    <property type="project" value="InterPro"/>
</dbReference>
<dbReference type="Pfam" id="PF01764">
    <property type="entry name" value="Lipase_3"/>
    <property type="match status" value="1"/>
</dbReference>
<proteinExistence type="predicted"/>
<dbReference type="CDD" id="cd00519">
    <property type="entry name" value="Lipase_3"/>
    <property type="match status" value="1"/>
</dbReference>
<dbReference type="OrthoDB" id="514788at2759"/>
<reference evidence="2" key="1">
    <citation type="journal article" date="2020" name="bioRxiv">
        <title>Comparative genomics of Chlamydomonas.</title>
        <authorList>
            <person name="Craig R.J."/>
            <person name="Hasan A.R."/>
            <person name="Ness R.W."/>
            <person name="Keightley P.D."/>
        </authorList>
    </citation>
    <scope>NUCLEOTIDE SEQUENCE</scope>
    <source>
        <strain evidence="2">SAG 7.73</strain>
    </source>
</reference>
<evidence type="ECO:0000313" key="3">
    <source>
        <dbReference type="Proteomes" id="UP000650467"/>
    </source>
</evidence>
<dbReference type="PANTHER" id="PTHR45856">
    <property type="entry name" value="ALPHA/BETA-HYDROLASES SUPERFAMILY PROTEIN"/>
    <property type="match status" value="1"/>
</dbReference>
<sequence length="404" mass="43061">MDWVTGYRNKHPHGKLLVTGHSLGGAHATLCTLDIMHELRDSLPPHHISCYTYGAPRVGNHAFAAMYDRVVYETWNVVNCNDMVPLTPKCVGWFVYKHPGHKVIVKRRGDLIVRPTFTENAVARLPCSRSVRHHLLGSYLRSMMAVLRAQTRGKHVEGGVRGLLHLTIYGLPEVDAVLADVVEEVQAVALAAVEAVQLVEKRNLAAGAAATPAEVAVVAAAAAAKTSAAGGAVYHSLAKYGSIRLLMDQESRKTLRNSVQQATSAAYAATASSLPAALAAEAAAAGSNGVTAEVVGGEPLGAPAPSGGSAVLKMARPRAVLHELAKRLNMGMELMGVETGLSDDDDPAPATRPVSPNEIAAFERAKAAQHEAHALYKRNKEGWVRMPWVLEMGPRPKTVTSSSR</sequence>
<dbReference type="AlphaFoldDB" id="A0A835SLH3"/>
<feature type="domain" description="Fungal lipase-type" evidence="1">
    <location>
        <begin position="9"/>
        <end position="90"/>
    </location>
</feature>
<dbReference type="InterPro" id="IPR002921">
    <property type="entry name" value="Fungal_lipase-type"/>
</dbReference>
<organism evidence="2 3">
    <name type="scientific">Chlamydomonas incerta</name>
    <dbReference type="NCBI Taxonomy" id="51695"/>
    <lineage>
        <taxon>Eukaryota</taxon>
        <taxon>Viridiplantae</taxon>
        <taxon>Chlorophyta</taxon>
        <taxon>core chlorophytes</taxon>
        <taxon>Chlorophyceae</taxon>
        <taxon>CS clade</taxon>
        <taxon>Chlamydomonadales</taxon>
        <taxon>Chlamydomonadaceae</taxon>
        <taxon>Chlamydomonas</taxon>
    </lineage>
</organism>